<evidence type="ECO:0000256" key="2">
    <source>
        <dbReference type="ARBA" id="ARBA00007362"/>
    </source>
</evidence>
<reference evidence="5 6" key="1">
    <citation type="submission" date="2022-09" db="EMBL/GenBank/DDBJ databases">
        <authorList>
            <person name="Han X.L."/>
            <person name="Wang Q."/>
            <person name="Lu T."/>
        </authorList>
    </citation>
    <scope>NUCLEOTIDE SEQUENCE [LARGE SCALE GENOMIC DNA]</scope>
    <source>
        <strain evidence="5 6">WQ 127069</strain>
    </source>
</reference>
<keyword evidence="3" id="KW-0812">Transmembrane</keyword>
<organism evidence="5 6">
    <name type="scientific">Paenibacillus baimaensis</name>
    <dbReference type="NCBI Taxonomy" id="2982185"/>
    <lineage>
        <taxon>Bacteria</taxon>
        <taxon>Bacillati</taxon>
        <taxon>Bacillota</taxon>
        <taxon>Bacilli</taxon>
        <taxon>Bacillales</taxon>
        <taxon>Paenibacillaceae</taxon>
        <taxon>Paenibacillus</taxon>
    </lineage>
</organism>
<evidence type="ECO:0000259" key="4">
    <source>
        <dbReference type="Pfam" id="PF00892"/>
    </source>
</evidence>
<keyword evidence="3" id="KW-0472">Membrane</keyword>
<dbReference type="EMBL" id="JAOQIO010000113">
    <property type="protein sequence ID" value="MCU6797143.1"/>
    <property type="molecule type" value="Genomic_DNA"/>
</dbReference>
<keyword evidence="3" id="KW-1133">Transmembrane helix</keyword>
<evidence type="ECO:0000256" key="3">
    <source>
        <dbReference type="SAM" id="Phobius"/>
    </source>
</evidence>
<feature type="transmembrane region" description="Helical" evidence="3">
    <location>
        <begin position="88"/>
        <end position="109"/>
    </location>
</feature>
<comment type="caution">
    <text evidence="5">The sequence shown here is derived from an EMBL/GenBank/DDBJ whole genome shotgun (WGS) entry which is preliminary data.</text>
</comment>
<feature type="transmembrane region" description="Helical" evidence="3">
    <location>
        <begin position="118"/>
        <end position="136"/>
    </location>
</feature>
<evidence type="ECO:0000313" key="6">
    <source>
        <dbReference type="Proteomes" id="UP001652445"/>
    </source>
</evidence>
<feature type="transmembrane region" description="Helical" evidence="3">
    <location>
        <begin position="176"/>
        <end position="194"/>
    </location>
</feature>
<keyword evidence="6" id="KW-1185">Reference proteome</keyword>
<accession>A0ABT2UR50</accession>
<sequence length="293" mass="32192">MGYFLLILATLSWSFVGILVKTAAAMVDSTTITFARFGIGIVFLGIWLLLRHRRLSLDIGMKWIWIGVIGKCCNYFFENMALSIGSSYGNILVGPLQTVLLLIISAFVFKEYVSGRGWMAAGLCVAGVVTISWNGLPIGEVLTSNGLVTVLYMLSAVGSALHVLSQKMLIQSMDTGKMNFSVFFWCSVLMALPLPFQAHMTGPVNGWGIMALIGLGLITGLSFNWFAQAMKRVSFTVAILVSNSSILFTIVWSYLFFHDRITLYILGGAGMFIGGILLLNWPMKRARIKELEA</sequence>
<protein>
    <submittedName>
        <fullName evidence="5">DMT family transporter</fullName>
    </submittedName>
</protein>
<dbReference type="SUPFAM" id="SSF103481">
    <property type="entry name" value="Multidrug resistance efflux transporter EmrE"/>
    <property type="match status" value="2"/>
</dbReference>
<feature type="transmembrane region" description="Helical" evidence="3">
    <location>
        <begin position="261"/>
        <end position="281"/>
    </location>
</feature>
<comment type="subcellular location">
    <subcellularLocation>
        <location evidence="1">Endomembrane system</location>
        <topology evidence="1">Multi-pass membrane protein</topology>
    </subcellularLocation>
</comment>
<dbReference type="Gene3D" id="1.10.3730.20">
    <property type="match status" value="1"/>
</dbReference>
<feature type="transmembrane region" description="Helical" evidence="3">
    <location>
        <begin position="34"/>
        <end position="51"/>
    </location>
</feature>
<feature type="transmembrane region" description="Helical" evidence="3">
    <location>
        <begin position="63"/>
        <end position="82"/>
    </location>
</feature>
<dbReference type="InterPro" id="IPR000620">
    <property type="entry name" value="EamA_dom"/>
</dbReference>
<feature type="domain" description="EamA" evidence="4">
    <location>
        <begin position="1"/>
        <end position="132"/>
    </location>
</feature>
<dbReference type="Proteomes" id="UP001652445">
    <property type="component" value="Unassembled WGS sequence"/>
</dbReference>
<evidence type="ECO:0000313" key="5">
    <source>
        <dbReference type="EMBL" id="MCU6797143.1"/>
    </source>
</evidence>
<gene>
    <name evidence="5" type="ORF">OB236_33940</name>
</gene>
<dbReference type="PANTHER" id="PTHR22911">
    <property type="entry name" value="ACYL-MALONYL CONDENSING ENZYME-RELATED"/>
    <property type="match status" value="1"/>
</dbReference>
<feature type="domain" description="EamA" evidence="4">
    <location>
        <begin position="150"/>
        <end position="280"/>
    </location>
</feature>
<feature type="transmembrane region" description="Helical" evidence="3">
    <location>
        <begin position="233"/>
        <end position="255"/>
    </location>
</feature>
<evidence type="ECO:0000256" key="1">
    <source>
        <dbReference type="ARBA" id="ARBA00004127"/>
    </source>
</evidence>
<proteinExistence type="inferred from homology"/>
<feature type="transmembrane region" description="Helical" evidence="3">
    <location>
        <begin position="206"/>
        <end position="226"/>
    </location>
</feature>
<dbReference type="InterPro" id="IPR037185">
    <property type="entry name" value="EmrE-like"/>
</dbReference>
<name>A0ABT2UR50_9BACL</name>
<feature type="transmembrane region" description="Helical" evidence="3">
    <location>
        <begin position="142"/>
        <end position="164"/>
    </location>
</feature>
<comment type="similarity">
    <text evidence="2">Belongs to the EamA transporter family.</text>
</comment>
<dbReference type="Pfam" id="PF00892">
    <property type="entry name" value="EamA"/>
    <property type="match status" value="2"/>
</dbReference>
<dbReference type="RefSeq" id="WP_262687959.1">
    <property type="nucleotide sequence ID" value="NZ_JAOQIO010000113.1"/>
</dbReference>